<dbReference type="PANTHER" id="PTHR44167">
    <property type="entry name" value="OVARIAN-SPECIFIC SERINE/THREONINE-PROTEIN KINASE LOK-RELATED"/>
    <property type="match status" value="1"/>
</dbReference>
<evidence type="ECO:0000313" key="2">
    <source>
        <dbReference type="EMBL" id="KAL1845165.1"/>
    </source>
</evidence>
<dbReference type="Gene3D" id="1.10.510.10">
    <property type="entry name" value="Transferase(Phosphotransferase) domain 1"/>
    <property type="match status" value="1"/>
</dbReference>
<dbReference type="SUPFAM" id="SSF56112">
    <property type="entry name" value="Protein kinase-like (PK-like)"/>
    <property type="match status" value="1"/>
</dbReference>
<dbReference type="Proteomes" id="UP001586593">
    <property type="component" value="Unassembled WGS sequence"/>
</dbReference>
<dbReference type="SMART" id="SM00220">
    <property type="entry name" value="S_TKc"/>
    <property type="match status" value="1"/>
</dbReference>
<reference evidence="2 3" key="1">
    <citation type="journal article" date="2024" name="Commun. Biol.">
        <title>Comparative genomic analysis of thermophilic fungi reveals convergent evolutionary adaptations and gene losses.</title>
        <authorList>
            <person name="Steindorff A.S."/>
            <person name="Aguilar-Pontes M.V."/>
            <person name="Robinson A.J."/>
            <person name="Andreopoulos B."/>
            <person name="LaButti K."/>
            <person name="Kuo A."/>
            <person name="Mondo S."/>
            <person name="Riley R."/>
            <person name="Otillar R."/>
            <person name="Haridas S."/>
            <person name="Lipzen A."/>
            <person name="Grimwood J."/>
            <person name="Schmutz J."/>
            <person name="Clum A."/>
            <person name="Reid I.D."/>
            <person name="Moisan M.C."/>
            <person name="Butler G."/>
            <person name="Nguyen T.T.M."/>
            <person name="Dewar K."/>
            <person name="Conant G."/>
            <person name="Drula E."/>
            <person name="Henrissat B."/>
            <person name="Hansel C."/>
            <person name="Singer S."/>
            <person name="Hutchinson M.I."/>
            <person name="de Vries R.P."/>
            <person name="Natvig D.O."/>
            <person name="Powell A.J."/>
            <person name="Tsang A."/>
            <person name="Grigoriev I.V."/>
        </authorList>
    </citation>
    <scope>NUCLEOTIDE SEQUENCE [LARGE SCALE GENOMIC DNA]</scope>
    <source>
        <strain evidence="2 3">ATCC 24622</strain>
    </source>
</reference>
<accession>A0ABR3VU32</accession>
<dbReference type="InterPro" id="IPR000719">
    <property type="entry name" value="Prot_kinase_dom"/>
</dbReference>
<sequence length="330" mass="37426">MAKGLPRGEPKQPLTPGTTLVGTSGRAYIVQKLLQERLQPTASWVYLARGDETQRNYVLKNIYHTEFQYQLDMQRPLRGRPNLRVAVDAIPEHLLFVYDYLVGDLLQLAAQDNLSTASRRRILRDALQGLADLHDAGIIHTDIKPNNIFVDYVEAPDREIQVERVQLGDLEMGSILPKGLHVRGARLGNPMWRSPEAHAAARQNFPSDVFAFGLVCIYTMLRIVVLRTDSELDPKGREREIVRRLLSTFGDREGLVGFVENHLDADSQAFGELVLDVMREFNATNPRTPFSMWAGVDEGFRDVVVKMTSLDPARRITAREALAHPWFREM</sequence>
<organism evidence="2 3">
    <name type="scientific">Phialemonium thermophilum</name>
    <dbReference type="NCBI Taxonomy" id="223376"/>
    <lineage>
        <taxon>Eukaryota</taxon>
        <taxon>Fungi</taxon>
        <taxon>Dikarya</taxon>
        <taxon>Ascomycota</taxon>
        <taxon>Pezizomycotina</taxon>
        <taxon>Sordariomycetes</taxon>
        <taxon>Sordariomycetidae</taxon>
        <taxon>Cephalothecales</taxon>
        <taxon>Cephalothecaceae</taxon>
        <taxon>Phialemonium</taxon>
    </lineage>
</organism>
<dbReference type="PROSITE" id="PS00108">
    <property type="entry name" value="PROTEIN_KINASE_ST"/>
    <property type="match status" value="1"/>
</dbReference>
<protein>
    <recommendedName>
        <fullName evidence="1">Protein kinase domain-containing protein</fullName>
    </recommendedName>
</protein>
<comment type="caution">
    <text evidence="2">The sequence shown here is derived from an EMBL/GenBank/DDBJ whole genome shotgun (WGS) entry which is preliminary data.</text>
</comment>
<gene>
    <name evidence="2" type="ORF">VTK73DRAFT_1000</name>
</gene>
<proteinExistence type="predicted"/>
<feature type="domain" description="Protein kinase" evidence="1">
    <location>
        <begin position="1"/>
        <end position="327"/>
    </location>
</feature>
<dbReference type="EMBL" id="JAZHXJ010001225">
    <property type="protein sequence ID" value="KAL1845165.1"/>
    <property type="molecule type" value="Genomic_DNA"/>
</dbReference>
<dbReference type="PROSITE" id="PS50011">
    <property type="entry name" value="PROTEIN_KINASE_DOM"/>
    <property type="match status" value="1"/>
</dbReference>
<dbReference type="Pfam" id="PF00069">
    <property type="entry name" value="Pkinase"/>
    <property type="match status" value="1"/>
</dbReference>
<keyword evidence="3" id="KW-1185">Reference proteome</keyword>
<name>A0ABR3VU32_9PEZI</name>
<evidence type="ECO:0000259" key="1">
    <source>
        <dbReference type="PROSITE" id="PS50011"/>
    </source>
</evidence>
<dbReference type="InterPro" id="IPR008271">
    <property type="entry name" value="Ser/Thr_kinase_AS"/>
</dbReference>
<dbReference type="InterPro" id="IPR011009">
    <property type="entry name" value="Kinase-like_dom_sf"/>
</dbReference>
<evidence type="ECO:0000313" key="3">
    <source>
        <dbReference type="Proteomes" id="UP001586593"/>
    </source>
</evidence>
<dbReference type="PANTHER" id="PTHR44167:SF24">
    <property type="entry name" value="SERINE_THREONINE-PROTEIN KINASE CHK2"/>
    <property type="match status" value="1"/>
</dbReference>